<dbReference type="SUPFAM" id="SSF53300">
    <property type="entry name" value="vWA-like"/>
    <property type="match status" value="1"/>
</dbReference>
<dbReference type="Gene3D" id="3.40.50.410">
    <property type="entry name" value="von Willebrand factor, type A domain"/>
    <property type="match status" value="1"/>
</dbReference>
<evidence type="ECO:0000313" key="3">
    <source>
        <dbReference type="EMBL" id="QHN34003.1"/>
    </source>
</evidence>
<dbReference type="PROSITE" id="PS50234">
    <property type="entry name" value="VWFA"/>
    <property type="match status" value="1"/>
</dbReference>
<accession>A0ABX6IFB8</accession>
<sequence>MSAPTLTETDTGSPPDTETTMTDAPEPAALSSDAMTIERSCSVTAVAFSAQVIDGVRLMTGPRRTFGLNASHTVVNVPYPALAESWTRTTLTCGVALQCSPSKNRIAYFRLYELTPRQLAALAVVEGGVAAGWVAREFPGLTTELNRLAPGIEYLDPDMDGEAIVDRALELARGKEPLETPEILGRITVRPPENDSLAAKFKRGYGRMPWTSARTDAKRLMSIPVGGDGGVRNSNLPPPSKPENDEVEINPDQRVGVPYPEWNMWNQAFLPNHVAVLERKHQTRNSPVASVSPDIRKWFAEHTHRAIRNGLDDGSDVDVDRYVSHYIDTITGEAGEPKIFRELMPSSRDVSTALLLDGSSSLSSNGGKAFHIELSCADALSRAMTLSKERHGIFVFSGNTRHRVEVNCLKDFDDRNFVDPSAQGLRAGGYTRLGAPIRHLTKRLLDQPSERRLLIIIGDGLISDEGYEGRYAWADVAHALEEAEEAAISVFYIGVGPVRVDPLPEVFGDKKSRRIGHVDDLPEILAHIHRELVSE</sequence>
<keyword evidence="4" id="KW-1185">Reference proteome</keyword>
<reference evidence="3" key="1">
    <citation type="journal article" date="2021" name="Nat. Microbiol.">
        <title>Cocultivation of an ultrasmall environmental parasitic bacterium with lytic ability against bacteria associated with wastewater foams.</title>
        <authorList>
            <person name="Batinovic S."/>
            <person name="Rose J.J.A."/>
            <person name="Ratcliffe J."/>
            <person name="Seviour R.J."/>
            <person name="Petrovski S."/>
        </authorList>
    </citation>
    <scope>NUCLEOTIDE SEQUENCE</scope>
    <source>
        <strain evidence="3">CON9</strain>
    </source>
</reference>
<evidence type="ECO:0000313" key="4">
    <source>
        <dbReference type="Proteomes" id="UP001059836"/>
    </source>
</evidence>
<feature type="region of interest" description="Disordered" evidence="1">
    <location>
        <begin position="221"/>
        <end position="248"/>
    </location>
</feature>
<feature type="compositionally biased region" description="Polar residues" evidence="1">
    <location>
        <begin position="1"/>
        <end position="22"/>
    </location>
</feature>
<protein>
    <submittedName>
        <fullName evidence="3">VWA domain-containing protein</fullName>
    </submittedName>
</protein>
<dbReference type="EMBL" id="CP045809">
    <property type="protein sequence ID" value="QHN34003.1"/>
    <property type="molecule type" value="Genomic_DNA"/>
</dbReference>
<dbReference type="Proteomes" id="UP001059836">
    <property type="component" value="Chromosome"/>
</dbReference>
<name>A0ABX6IFB8_9ACTN</name>
<dbReference type="PANTHER" id="PTHR41248:SF1">
    <property type="entry name" value="NORD PROTEIN"/>
    <property type="match status" value="1"/>
</dbReference>
<dbReference type="Pfam" id="PF00092">
    <property type="entry name" value="VWA"/>
    <property type="match status" value="1"/>
</dbReference>
<dbReference type="InterPro" id="IPR002035">
    <property type="entry name" value="VWF_A"/>
</dbReference>
<dbReference type="PANTHER" id="PTHR41248">
    <property type="entry name" value="NORD PROTEIN"/>
    <property type="match status" value="1"/>
</dbReference>
<dbReference type="InterPro" id="IPR036465">
    <property type="entry name" value="vWFA_dom_sf"/>
</dbReference>
<evidence type="ECO:0000256" key="1">
    <source>
        <dbReference type="SAM" id="MobiDB-lite"/>
    </source>
</evidence>
<evidence type="ECO:0000259" key="2">
    <source>
        <dbReference type="PROSITE" id="PS50234"/>
    </source>
</evidence>
<dbReference type="SMART" id="SM00327">
    <property type="entry name" value="VWA"/>
    <property type="match status" value="1"/>
</dbReference>
<gene>
    <name evidence="3" type="ORF">GII31_02845</name>
</gene>
<dbReference type="InterPro" id="IPR051928">
    <property type="entry name" value="NorD/CobT"/>
</dbReference>
<proteinExistence type="predicted"/>
<feature type="region of interest" description="Disordered" evidence="1">
    <location>
        <begin position="1"/>
        <end position="25"/>
    </location>
</feature>
<organism evidence="3 4">
    <name type="scientific">Gordonia pseudamarae</name>
    <dbReference type="NCBI Taxonomy" id="2831662"/>
    <lineage>
        <taxon>Bacteria</taxon>
        <taxon>Bacillati</taxon>
        <taxon>Actinomycetota</taxon>
        <taxon>Actinomycetes</taxon>
        <taxon>Mycobacteriales</taxon>
        <taxon>Gordoniaceae</taxon>
        <taxon>Gordonia</taxon>
    </lineage>
</organism>
<feature type="domain" description="VWFA" evidence="2">
    <location>
        <begin position="351"/>
        <end position="532"/>
    </location>
</feature>